<evidence type="ECO:0000313" key="2">
    <source>
        <dbReference type="Proteomes" id="UP000683310"/>
    </source>
</evidence>
<organism evidence="1 2">
    <name type="scientific">Nocardia tengchongensis</name>
    <dbReference type="NCBI Taxonomy" id="2055889"/>
    <lineage>
        <taxon>Bacteria</taxon>
        <taxon>Bacillati</taxon>
        <taxon>Actinomycetota</taxon>
        <taxon>Actinomycetes</taxon>
        <taxon>Mycobacteriales</taxon>
        <taxon>Nocardiaceae</taxon>
        <taxon>Nocardia</taxon>
    </lineage>
</organism>
<evidence type="ECO:0000313" key="1">
    <source>
        <dbReference type="EMBL" id="QVI19626.1"/>
    </source>
</evidence>
<accession>A0ABX8CI34</accession>
<proteinExistence type="predicted"/>
<gene>
    <name evidence="1" type="ORF">KHQ06_25075</name>
</gene>
<protein>
    <submittedName>
        <fullName evidence="1">Uncharacterized protein</fullName>
    </submittedName>
</protein>
<dbReference type="EMBL" id="CP074371">
    <property type="protein sequence ID" value="QVI19626.1"/>
    <property type="molecule type" value="Genomic_DNA"/>
</dbReference>
<keyword evidence="2" id="KW-1185">Reference proteome</keyword>
<name>A0ABX8CI34_9NOCA</name>
<sequence length="60" mass="6297">MLSLLGKIVELTELSLGDAAPLAAAASVNRASYTHAHVPVDIVGMRRWVDLALAARAASR</sequence>
<dbReference type="Proteomes" id="UP000683310">
    <property type="component" value="Chromosome"/>
</dbReference>
<reference evidence="1 2" key="1">
    <citation type="submission" date="2021-04" db="EMBL/GenBank/DDBJ databases">
        <title>Nocardia tengchongensis.</title>
        <authorList>
            <person name="Zhuang k."/>
            <person name="Ran Y."/>
            <person name="Li W."/>
        </authorList>
    </citation>
    <scope>NUCLEOTIDE SEQUENCE [LARGE SCALE GENOMIC DNA]</scope>
    <source>
        <strain evidence="1 2">CFH S0057</strain>
    </source>
</reference>